<dbReference type="InterPro" id="IPR002347">
    <property type="entry name" value="SDR_fam"/>
</dbReference>
<dbReference type="Gene3D" id="3.40.50.720">
    <property type="entry name" value="NAD(P)-binding Rossmann-like Domain"/>
    <property type="match status" value="1"/>
</dbReference>
<keyword evidence="5" id="KW-0560">Oxidoreductase</keyword>
<evidence type="ECO:0000256" key="4">
    <source>
        <dbReference type="ARBA" id="ARBA00022857"/>
    </source>
</evidence>
<keyword evidence="4" id="KW-0521">NADP</keyword>
<evidence type="ECO:0008006" key="8">
    <source>
        <dbReference type="Google" id="ProtNLM"/>
    </source>
</evidence>
<dbReference type="EMBL" id="CP016020">
    <property type="protein sequence ID" value="APH03844.1"/>
    <property type="molecule type" value="Genomic_DNA"/>
</dbReference>
<dbReference type="AlphaFoldDB" id="A0A1L3MNL8"/>
<dbReference type="PRINTS" id="PR00081">
    <property type="entry name" value="GDHRDH"/>
</dbReference>
<comment type="subcellular location">
    <subcellularLocation>
        <location evidence="1">Cytoplasm</location>
    </subcellularLocation>
</comment>
<keyword evidence="3" id="KW-0963">Cytoplasm</keyword>
<name>A0A1L3MNL8_9BACI</name>
<organism evidence="6 7">
    <name type="scientific">Bacillus weihaiensis</name>
    <dbReference type="NCBI Taxonomy" id="1547283"/>
    <lineage>
        <taxon>Bacteria</taxon>
        <taxon>Bacillati</taxon>
        <taxon>Bacillota</taxon>
        <taxon>Bacilli</taxon>
        <taxon>Bacillales</taxon>
        <taxon>Bacillaceae</taxon>
        <taxon>Bacillus</taxon>
    </lineage>
</organism>
<evidence type="ECO:0000256" key="2">
    <source>
        <dbReference type="ARBA" id="ARBA00006484"/>
    </source>
</evidence>
<dbReference type="Proteomes" id="UP000181936">
    <property type="component" value="Chromosome"/>
</dbReference>
<dbReference type="STRING" id="1547283.A9C19_03190"/>
<dbReference type="GO" id="GO:0004757">
    <property type="term" value="F:sepiapterin reductase (NADP+) activity"/>
    <property type="evidence" value="ECO:0007669"/>
    <property type="project" value="TreeGrafter"/>
</dbReference>
<dbReference type="RefSeq" id="WP_072578637.1">
    <property type="nucleotide sequence ID" value="NZ_CP016020.1"/>
</dbReference>
<evidence type="ECO:0000256" key="5">
    <source>
        <dbReference type="ARBA" id="ARBA00023002"/>
    </source>
</evidence>
<dbReference type="SUPFAM" id="SSF51735">
    <property type="entry name" value="NAD(P)-binding Rossmann-fold domains"/>
    <property type="match status" value="1"/>
</dbReference>
<dbReference type="OrthoDB" id="9794387at2"/>
<dbReference type="Pfam" id="PF00106">
    <property type="entry name" value="adh_short"/>
    <property type="match status" value="1"/>
</dbReference>
<evidence type="ECO:0000256" key="3">
    <source>
        <dbReference type="ARBA" id="ARBA00022490"/>
    </source>
</evidence>
<dbReference type="InterPro" id="IPR020904">
    <property type="entry name" value="Sc_DH/Rdtase_CS"/>
</dbReference>
<dbReference type="PANTHER" id="PTHR44085:SF2">
    <property type="entry name" value="SEPIAPTERIN REDUCTASE"/>
    <property type="match status" value="1"/>
</dbReference>
<dbReference type="NCBIfam" id="NF005381">
    <property type="entry name" value="PRK06924.1"/>
    <property type="match status" value="1"/>
</dbReference>
<dbReference type="PANTHER" id="PTHR44085">
    <property type="entry name" value="SEPIAPTERIN REDUCTASE"/>
    <property type="match status" value="1"/>
</dbReference>
<protein>
    <recommendedName>
        <fullName evidence="8">Short-chain dehydrogenase</fullName>
    </recommendedName>
</protein>
<reference evidence="6 7" key="1">
    <citation type="journal article" date="2016" name="Sci. Rep.">
        <title>Complete genome sequence and transcriptomic analysis of a novel marine strain Bacillus weihaiensis reveals the mechanism of brown algae degradation.</title>
        <authorList>
            <person name="Zhu Y."/>
            <person name="Chen P."/>
            <person name="Bao Y."/>
            <person name="Men Y."/>
            <person name="Zeng Y."/>
            <person name="Yang J."/>
            <person name="Sun J."/>
            <person name="Sun Y."/>
        </authorList>
    </citation>
    <scope>NUCLEOTIDE SEQUENCE [LARGE SCALE GENOMIC DNA]</scope>
    <source>
        <strain evidence="6 7">Alg07</strain>
    </source>
</reference>
<proteinExistence type="inferred from homology"/>
<comment type="similarity">
    <text evidence="2">Belongs to the short-chain dehydrogenases/reductases (SDR) family.</text>
</comment>
<dbReference type="GO" id="GO:0005737">
    <property type="term" value="C:cytoplasm"/>
    <property type="evidence" value="ECO:0007669"/>
    <property type="project" value="UniProtKB-SubCell"/>
</dbReference>
<dbReference type="InterPro" id="IPR036291">
    <property type="entry name" value="NAD(P)-bd_dom_sf"/>
</dbReference>
<gene>
    <name evidence="6" type="ORF">A9C19_03190</name>
</gene>
<dbReference type="PROSITE" id="PS00061">
    <property type="entry name" value="ADH_SHORT"/>
    <property type="match status" value="1"/>
</dbReference>
<dbReference type="GO" id="GO:0006729">
    <property type="term" value="P:tetrahydrobiopterin biosynthetic process"/>
    <property type="evidence" value="ECO:0007669"/>
    <property type="project" value="TreeGrafter"/>
</dbReference>
<evidence type="ECO:0000313" key="7">
    <source>
        <dbReference type="Proteomes" id="UP000181936"/>
    </source>
</evidence>
<sequence>MDYYMITGASKGLGAALVEKLVNKDHVLYYISRTRNQSLHTLAKERNSTLRYKQCDLSDIEEAQHVCNQIFTEIDAKEVDSLTFINNAGMVNPIKHIGRILTEEMIANVQLNLLTPMLLTDLFIKKTSDWKVDKTIVNITSGAANRPVSGWSTYCSTKAGLNMFTQTAGVEQLEKESEVKVIGFSPGIMDTQMQSTIREATSEDFSSIDQFKDYHEKGLLRSSEYVADILLELLSKEVENGRIYDLREFL</sequence>
<evidence type="ECO:0000313" key="6">
    <source>
        <dbReference type="EMBL" id="APH03844.1"/>
    </source>
</evidence>
<dbReference type="KEGG" id="bwh:A9C19_03190"/>
<evidence type="ECO:0000256" key="1">
    <source>
        <dbReference type="ARBA" id="ARBA00004496"/>
    </source>
</evidence>
<accession>A0A1L3MNL8</accession>
<keyword evidence="7" id="KW-1185">Reference proteome</keyword>
<dbReference type="InterPro" id="IPR051721">
    <property type="entry name" value="Biopterin_syn/organic_redct"/>
</dbReference>